<dbReference type="EMBL" id="CAAGRJ010013029">
    <property type="protein sequence ID" value="VFV29591.1"/>
    <property type="molecule type" value="Genomic_DNA"/>
</dbReference>
<dbReference type="GO" id="GO:0005737">
    <property type="term" value="C:cytoplasm"/>
    <property type="evidence" value="ECO:0007669"/>
    <property type="project" value="TreeGrafter"/>
</dbReference>
<accession>A0A485N7X3</accession>
<sequence>MFRRSANCCGNSRASMHQAQQCMERCHASLASAQALVISELEKFQGFLARCTVY</sequence>
<dbReference type="AlphaFoldDB" id="A0A485N7X3"/>
<dbReference type="Pfam" id="PF05811">
    <property type="entry name" value="DUF842"/>
    <property type="match status" value="1"/>
</dbReference>
<dbReference type="PANTHER" id="PTHR21096">
    <property type="entry name" value="PROTEIN FAM136A"/>
    <property type="match status" value="1"/>
</dbReference>
<keyword evidence="4" id="KW-1185">Reference proteome</keyword>
<evidence type="ECO:0000313" key="4">
    <source>
        <dbReference type="Proteomes" id="UP000386466"/>
    </source>
</evidence>
<dbReference type="PANTHER" id="PTHR21096:SF0">
    <property type="entry name" value="PROTEIN FAM136A"/>
    <property type="match status" value="1"/>
</dbReference>
<evidence type="ECO:0000313" key="3">
    <source>
        <dbReference type="EMBL" id="VFV29591.1"/>
    </source>
</evidence>
<dbReference type="InterPro" id="IPR008560">
    <property type="entry name" value="DUF842_euk"/>
</dbReference>
<evidence type="ECO:0000256" key="2">
    <source>
        <dbReference type="ARBA" id="ARBA00017657"/>
    </source>
</evidence>
<gene>
    <name evidence="3" type="ORF">LYPA_23C008271</name>
</gene>
<protein>
    <recommendedName>
        <fullName evidence="2">Protein FAM136A</fullName>
    </recommendedName>
</protein>
<proteinExistence type="inferred from homology"/>
<organism evidence="3 4">
    <name type="scientific">Lynx pardinus</name>
    <name type="common">Iberian lynx</name>
    <name type="synonym">Felis pardina</name>
    <dbReference type="NCBI Taxonomy" id="191816"/>
    <lineage>
        <taxon>Eukaryota</taxon>
        <taxon>Metazoa</taxon>
        <taxon>Chordata</taxon>
        <taxon>Craniata</taxon>
        <taxon>Vertebrata</taxon>
        <taxon>Euteleostomi</taxon>
        <taxon>Mammalia</taxon>
        <taxon>Eutheria</taxon>
        <taxon>Laurasiatheria</taxon>
        <taxon>Carnivora</taxon>
        <taxon>Feliformia</taxon>
        <taxon>Felidae</taxon>
        <taxon>Felinae</taxon>
        <taxon>Lynx</taxon>
    </lineage>
</organism>
<comment type="similarity">
    <text evidence="1">Belongs to the FAM136 family.</text>
</comment>
<dbReference type="Proteomes" id="UP000386466">
    <property type="component" value="Unassembled WGS sequence"/>
</dbReference>
<evidence type="ECO:0000256" key="1">
    <source>
        <dbReference type="ARBA" id="ARBA00009952"/>
    </source>
</evidence>
<name>A0A485N7X3_LYNPA</name>
<reference evidence="3 4" key="1">
    <citation type="submission" date="2019-01" db="EMBL/GenBank/DDBJ databases">
        <authorList>
            <person name="Alioto T."/>
            <person name="Alioto T."/>
        </authorList>
    </citation>
    <scope>NUCLEOTIDE SEQUENCE [LARGE SCALE GENOMIC DNA]</scope>
</reference>